<dbReference type="SUPFAM" id="SSF47757">
    <property type="entry name" value="Chemotaxis receptor methyltransferase CheR, N-terminal domain"/>
    <property type="match status" value="1"/>
</dbReference>
<feature type="active site" evidence="1">
    <location>
        <position position="230"/>
    </location>
</feature>
<dbReference type="PROSITE" id="PS50123">
    <property type="entry name" value="CHER"/>
    <property type="match status" value="1"/>
</dbReference>
<keyword evidence="1" id="KW-0145">Chemotaxis</keyword>
<feature type="active site" evidence="1">
    <location>
        <position position="138"/>
    </location>
</feature>
<dbReference type="RefSeq" id="WP_194368497.1">
    <property type="nucleotide sequence ID" value="NZ_CP054492.1"/>
</dbReference>
<evidence type="ECO:0000259" key="2">
    <source>
        <dbReference type="PROSITE" id="PS50122"/>
    </source>
</evidence>
<dbReference type="Gene3D" id="3.40.50.180">
    <property type="entry name" value="Methylesterase CheB, C-terminal domain"/>
    <property type="match status" value="1"/>
</dbReference>
<dbReference type="InterPro" id="IPR000673">
    <property type="entry name" value="Sig_transdc_resp-reg_Me-estase"/>
</dbReference>
<feature type="domain" description="CheR-type methyltransferase" evidence="3">
    <location>
        <begin position="292"/>
        <end position="556"/>
    </location>
</feature>
<evidence type="ECO:0000259" key="3">
    <source>
        <dbReference type="PROSITE" id="PS50123"/>
    </source>
</evidence>
<evidence type="ECO:0008006" key="6">
    <source>
        <dbReference type="Google" id="ProtNLM"/>
    </source>
</evidence>
<sequence length="556" mass="64468">MIHISHSQNIKKILIENSISHHNDIVELHKELNNEDKKTLFEVTFIDIQSIPTLVIKELFKLKNRVTITTTQRSLWSYLSKFGLKNRCIDSIQDKRYKHSREKIKSIAIGGSAGSLEKVMSIIESLPYVDISVFIVIHILPNEKSHLSDILQNITKYRVCEATSNMHVEKNTIYIAPPNNNLLVVDGFIYLDDKEKLNFARPSIDITFKSLVYEYKSALLAILLCGYGKDGSSSLKELHENNSKIIIEDPKECQAKDMLLNAIQTKEYTKILPLKHINNYLNSLLSASIDIDDEIEHFLENIFIIYGYDFRYYDRKSLARRIELIMSNYSITNFKEFESLVLDDNNVFTKLLQAFSINVTTFFRNPEVFKQIRKDILPNIEDLSSIRIWCAGCSRGDEPYSIAIMLDEAGLLDKSQIYATDFNGTILNEAKNALFAKSELDEFTQNYIESGGKKKLENWFNIKDEYIEIKEHIREKVLFFKHNLVSDSSINEFHIIFCRNVLIYFDNKLQESVFDTIYESLYKNGYLILGESEVIPKKHDYTALANKKNKVYKRGL</sequence>
<dbReference type="GO" id="GO:0008757">
    <property type="term" value="F:S-adenosylmethionine-dependent methyltransferase activity"/>
    <property type="evidence" value="ECO:0007669"/>
    <property type="project" value="InterPro"/>
</dbReference>
<name>A0A7S7LTR3_9BACT</name>
<keyword evidence="1" id="KW-0378">Hydrolase</keyword>
<keyword evidence="5" id="KW-1185">Reference proteome</keyword>
<dbReference type="Pfam" id="PF01339">
    <property type="entry name" value="CheB_methylest"/>
    <property type="match status" value="1"/>
</dbReference>
<dbReference type="CDD" id="cd16433">
    <property type="entry name" value="CheB"/>
    <property type="match status" value="1"/>
</dbReference>
<dbReference type="GO" id="GO:0005737">
    <property type="term" value="C:cytoplasm"/>
    <property type="evidence" value="ECO:0007669"/>
    <property type="project" value="InterPro"/>
</dbReference>
<accession>A0A7S7LTR3</accession>
<dbReference type="InterPro" id="IPR050903">
    <property type="entry name" value="Bact_Chemotaxis_MeTrfase"/>
</dbReference>
<dbReference type="KEGG" id="sbal:HUE88_09620"/>
<dbReference type="InterPro" id="IPR022642">
    <property type="entry name" value="CheR_C"/>
</dbReference>
<gene>
    <name evidence="4" type="ORF">HUE88_09620</name>
</gene>
<dbReference type="AlphaFoldDB" id="A0A7S7LTR3"/>
<dbReference type="GO" id="GO:0008984">
    <property type="term" value="F:protein-glutamate methylesterase activity"/>
    <property type="evidence" value="ECO:0007669"/>
    <property type="project" value="InterPro"/>
</dbReference>
<dbReference type="InterPro" id="IPR000780">
    <property type="entry name" value="CheR_MeTrfase"/>
</dbReference>
<feature type="domain" description="CheB-type methylesterase" evidence="2">
    <location>
        <begin position="107"/>
        <end position="288"/>
    </location>
</feature>
<dbReference type="Pfam" id="PF01739">
    <property type="entry name" value="CheR"/>
    <property type="match status" value="1"/>
</dbReference>
<dbReference type="PANTHER" id="PTHR24422">
    <property type="entry name" value="CHEMOTAXIS PROTEIN METHYLTRANSFERASE"/>
    <property type="match status" value="1"/>
</dbReference>
<dbReference type="Proteomes" id="UP000593994">
    <property type="component" value="Chromosome"/>
</dbReference>
<dbReference type="GO" id="GO:0000156">
    <property type="term" value="F:phosphorelay response regulator activity"/>
    <property type="evidence" value="ECO:0007669"/>
    <property type="project" value="InterPro"/>
</dbReference>
<proteinExistence type="predicted"/>
<dbReference type="PANTHER" id="PTHR24422:SF8">
    <property type="entry name" value="CHEMOTAXIS PROTEIN"/>
    <property type="match status" value="1"/>
</dbReference>
<dbReference type="SUPFAM" id="SSF53335">
    <property type="entry name" value="S-adenosyl-L-methionine-dependent methyltransferases"/>
    <property type="match status" value="1"/>
</dbReference>
<dbReference type="SMART" id="SM00138">
    <property type="entry name" value="MeTrc"/>
    <property type="match status" value="1"/>
</dbReference>
<dbReference type="PRINTS" id="PR00996">
    <property type="entry name" value="CHERMTFRASE"/>
</dbReference>
<dbReference type="Gene3D" id="3.40.50.150">
    <property type="entry name" value="Vaccinia Virus protein VP39"/>
    <property type="match status" value="1"/>
</dbReference>
<evidence type="ECO:0000313" key="5">
    <source>
        <dbReference type="Proteomes" id="UP000593994"/>
    </source>
</evidence>
<feature type="active site" evidence="1">
    <location>
        <position position="112"/>
    </location>
</feature>
<dbReference type="InterPro" id="IPR029063">
    <property type="entry name" value="SAM-dependent_MTases_sf"/>
</dbReference>
<dbReference type="InterPro" id="IPR035909">
    <property type="entry name" value="CheB_C"/>
</dbReference>
<protein>
    <recommendedName>
        <fullName evidence="6">Chemotaxis protein CheR</fullName>
    </recommendedName>
</protein>
<evidence type="ECO:0000313" key="4">
    <source>
        <dbReference type="EMBL" id="QOY51377.1"/>
    </source>
</evidence>
<dbReference type="GO" id="GO:0006935">
    <property type="term" value="P:chemotaxis"/>
    <property type="evidence" value="ECO:0007669"/>
    <property type="project" value="UniProtKB-UniRule"/>
</dbReference>
<dbReference type="PROSITE" id="PS50122">
    <property type="entry name" value="CHEB"/>
    <property type="match status" value="1"/>
</dbReference>
<dbReference type="EMBL" id="CP054492">
    <property type="protein sequence ID" value="QOY51377.1"/>
    <property type="molecule type" value="Genomic_DNA"/>
</dbReference>
<evidence type="ECO:0000256" key="1">
    <source>
        <dbReference type="PROSITE-ProRule" id="PRU00050"/>
    </source>
</evidence>
<organism evidence="4 5">
    <name type="scientific">Candidatus Sulfurimonas baltica</name>
    <dbReference type="NCBI Taxonomy" id="2740404"/>
    <lineage>
        <taxon>Bacteria</taxon>
        <taxon>Pseudomonadati</taxon>
        <taxon>Campylobacterota</taxon>
        <taxon>Epsilonproteobacteria</taxon>
        <taxon>Campylobacterales</taxon>
        <taxon>Sulfurimonadaceae</taxon>
        <taxon>Sulfurimonas</taxon>
    </lineage>
</organism>
<dbReference type="SUPFAM" id="SSF52738">
    <property type="entry name" value="Methylesterase CheB, C-terminal domain"/>
    <property type="match status" value="1"/>
</dbReference>
<reference evidence="4 5" key="1">
    <citation type="submission" date="2020-05" db="EMBL/GenBank/DDBJ databases">
        <title>Sulfurimonas marisnigri, sp. nov., and Sulfurimonas baltica, sp. nov., manganese oxide reducing chemolithoautotrophs of the class Epsilonproteobacteria isolated from the pelagic redoxclines of the Black and Baltic Seas and emended description of the genus Sulfurimonas.</title>
        <authorList>
            <person name="Henkel J.V."/>
            <person name="Laudan C."/>
            <person name="Werner J."/>
            <person name="Neu T."/>
            <person name="Plewe S."/>
            <person name="Sproer C."/>
            <person name="Bunk B."/>
            <person name="Schulz-Vogt H.N."/>
        </authorList>
    </citation>
    <scope>NUCLEOTIDE SEQUENCE [LARGE SCALE GENOMIC DNA]</scope>
    <source>
        <strain evidence="4 5">GD2</strain>
    </source>
</reference>